<dbReference type="EMBL" id="NCQP01000001">
    <property type="protein sequence ID" value="OWJ55558.1"/>
    <property type="molecule type" value="Genomic_DNA"/>
</dbReference>
<dbReference type="Pfam" id="PF10130">
    <property type="entry name" value="PIN_2"/>
    <property type="match status" value="1"/>
</dbReference>
<comment type="caution">
    <text evidence="3">The sequence shown here is derived from an EMBL/GenBank/DDBJ whole genome shotgun (WGS) entry which is preliminary data.</text>
</comment>
<dbReference type="SMART" id="SM00670">
    <property type="entry name" value="PINc"/>
    <property type="match status" value="1"/>
</dbReference>
<dbReference type="Proteomes" id="UP000196694">
    <property type="component" value="Unassembled WGS sequence"/>
</dbReference>
<gene>
    <name evidence="3" type="ORF">Pdsh_01855</name>
</gene>
<feature type="region of interest" description="Disordered" evidence="1">
    <location>
        <begin position="1"/>
        <end position="38"/>
    </location>
</feature>
<reference evidence="3 4" key="1">
    <citation type="submission" date="2017-05" db="EMBL/GenBank/DDBJ databases">
        <title>The draft genome of the hyperthermophilic archaeon 'Pyrodictium delaneyi strain Hulk', an iron and nitrate reducer, reveals the capacity for sulfate reduction.</title>
        <authorList>
            <person name="Demey L.M."/>
            <person name="Miller C."/>
            <person name="Manzella M."/>
            <person name="Reguera G."/>
            <person name="Kashefi K."/>
        </authorList>
    </citation>
    <scope>NUCLEOTIDE SEQUENCE [LARGE SCALE GENOMIC DNA]</scope>
    <source>
        <strain evidence="3 4">Hulk</strain>
    </source>
</reference>
<sequence>MRGGPRSRRHEARVDRTTATEWGPRRGGGRVARRKGEGGSEEAIVLDTNTVIAGLLRNGFTRRLILLVSRTRPTYYPQVLLEEVEEHLEELASRTHVDPESLRDAVRLLLSDARRISTEEIQGYLHEATRYVRDLDDAFFVASALLLRERYPRVILLSWNLRNYDLDSLARLQIEVLTPPRYAREIARQEQ</sequence>
<evidence type="ECO:0000256" key="1">
    <source>
        <dbReference type="SAM" id="MobiDB-lite"/>
    </source>
</evidence>
<feature type="compositionally biased region" description="Basic residues" evidence="1">
    <location>
        <begin position="1"/>
        <end position="11"/>
    </location>
</feature>
<protein>
    <recommendedName>
        <fullName evidence="2">PIN domain-containing protein</fullName>
    </recommendedName>
</protein>
<dbReference type="InterPro" id="IPR029060">
    <property type="entry name" value="PIN-like_dom_sf"/>
</dbReference>
<dbReference type="InterPro" id="IPR002716">
    <property type="entry name" value="PIN_dom"/>
</dbReference>
<evidence type="ECO:0000313" key="4">
    <source>
        <dbReference type="Proteomes" id="UP000196694"/>
    </source>
</evidence>
<accession>A0A211YR78</accession>
<dbReference type="AlphaFoldDB" id="A0A211YR78"/>
<proteinExistence type="predicted"/>
<evidence type="ECO:0000313" key="3">
    <source>
        <dbReference type="EMBL" id="OWJ55558.1"/>
    </source>
</evidence>
<evidence type="ECO:0000259" key="2">
    <source>
        <dbReference type="SMART" id="SM00670"/>
    </source>
</evidence>
<organism evidence="3 4">
    <name type="scientific">Pyrodictium delaneyi</name>
    <dbReference type="NCBI Taxonomy" id="1273541"/>
    <lineage>
        <taxon>Archaea</taxon>
        <taxon>Thermoproteota</taxon>
        <taxon>Thermoprotei</taxon>
        <taxon>Desulfurococcales</taxon>
        <taxon>Pyrodictiaceae</taxon>
        <taxon>Pyrodictium</taxon>
    </lineage>
</organism>
<dbReference type="SUPFAM" id="SSF88723">
    <property type="entry name" value="PIN domain-like"/>
    <property type="match status" value="1"/>
</dbReference>
<keyword evidence="4" id="KW-1185">Reference proteome</keyword>
<name>A0A211YR78_9CREN</name>
<dbReference type="Gene3D" id="3.40.50.1010">
    <property type="entry name" value="5'-nuclease"/>
    <property type="match status" value="1"/>
</dbReference>
<feature type="domain" description="PIN" evidence="2">
    <location>
        <begin position="42"/>
        <end position="165"/>
    </location>
</feature>